<proteinExistence type="predicted"/>
<keyword evidence="2" id="KW-1185">Reference proteome</keyword>
<name>A0ACB8WG90_9TELE</name>
<organism evidence="1 2">
    <name type="scientific">Scortum barcoo</name>
    <name type="common">barcoo grunter</name>
    <dbReference type="NCBI Taxonomy" id="214431"/>
    <lineage>
        <taxon>Eukaryota</taxon>
        <taxon>Metazoa</taxon>
        <taxon>Chordata</taxon>
        <taxon>Craniata</taxon>
        <taxon>Vertebrata</taxon>
        <taxon>Euteleostomi</taxon>
        <taxon>Actinopterygii</taxon>
        <taxon>Neopterygii</taxon>
        <taxon>Teleostei</taxon>
        <taxon>Neoteleostei</taxon>
        <taxon>Acanthomorphata</taxon>
        <taxon>Eupercaria</taxon>
        <taxon>Centrarchiformes</taxon>
        <taxon>Terapontoidei</taxon>
        <taxon>Terapontidae</taxon>
        <taxon>Scortum</taxon>
    </lineage>
</organism>
<feature type="non-terminal residue" evidence="1">
    <location>
        <position position="1"/>
    </location>
</feature>
<protein>
    <submittedName>
        <fullName evidence="1">Uncharacterized protein</fullName>
    </submittedName>
</protein>
<evidence type="ECO:0000313" key="2">
    <source>
        <dbReference type="Proteomes" id="UP000831701"/>
    </source>
</evidence>
<reference evidence="1" key="1">
    <citation type="submission" date="2022-04" db="EMBL/GenBank/DDBJ databases">
        <title>Jade perch genome.</title>
        <authorList>
            <person name="Chao B."/>
        </authorList>
    </citation>
    <scope>NUCLEOTIDE SEQUENCE</scope>
    <source>
        <strain evidence="1">CB-2022</strain>
    </source>
</reference>
<dbReference type="EMBL" id="CM041540">
    <property type="protein sequence ID" value="KAI3366766.1"/>
    <property type="molecule type" value="Genomic_DNA"/>
</dbReference>
<accession>A0ACB8WG90</accession>
<dbReference type="Proteomes" id="UP000831701">
    <property type="component" value="Chromosome 10"/>
</dbReference>
<comment type="caution">
    <text evidence="1">The sequence shown here is derived from an EMBL/GenBank/DDBJ whole genome shotgun (WGS) entry which is preliminary data.</text>
</comment>
<sequence length="1263" mass="142925">YTPYSLTMYGSSRSVSKLDVVGSNGNGSVSGSPGRSPRLPRSPRLGHRRNSSSSSAGGLTGSGKTLSMENIQSLNAAYATGGPMYFTDTVEDPVGIGSLGSGLNPSLPKSTMTLGRAGARVPYGVRAAVMGSNPNINTGGGGGGGAVMPSDAIAFGAELQNQPPQAATVPHSMRQVRDGAMSDLQTQLREVLRENELLRRELEAKESKLSSSMNSIKTFWSPELKKERALRKDEATKMTVWKEQYRVVQEETQHLQCTIQALQDELRIQRDLNQLFQSDYSESGLLGNQPITPQEMTEENFLRLHGEYERQVKELFLLRKTVEEMELRIDTQKHTLTARDESIKKLLEMLQSKGLSSRATEEDHERTRRLADAEMTIHQLEGLLEQKDKEMLQLREELHRRYEAAPESTKTKALQTVIEMKDAKISSLERGMRELEEEVNMLKSNGALSSEEREEEIKQMEVYRSHSKFMKNKVEQLKEELTQSQSEKEELRQRANELQQEVSAMEQAKQDLSRKDSELLAFRTKLETLNNQFSDSKQHVDVLKESLTAKEQRAAILQTEVDALRLRLEEKESLLSKKSQQISELTEEKSTQHGEITDLKDMLDVKERKVNVLQKKIENLQDQLRDKEKQLGGLKDRVKSLQTDTSNTDTALGTLEEALAEKERIIERLKEQREREDREKGEEMESSKKELKELREKVSQLQADLADRETTVLDLKEKASSLASSTLKKDNRLKTLEISLEQKKEECVKLENQLKKAQSAAADSQASTELSERISCLEQEVAQHKEDAGKAQSEVERLLEILREMENEKNDKEKKIHELERQMKDQSKKVANLKHKEQLEKSRNAQLMEDAKKREDNLNESSQQIKVWREEEEEAGRHPPSEGGTHRGAGGGAEGKCSDHSGESEVVLAQEEQARTQSEKQVEDLLVAMEKVKQELEVMKAKLSSTQLSLAEKEGHLTALRAERRKHLEEVLEMKQEALLAAISEKDANIALLELSSSKKKKTQEEVAALKREKDSLVHQLKQQTQNRMKLMADNYEDDHLKVSCPNSEQPNNHKPSPDQEKKALALFLFKSPLYTATIPSILSVCFSFVLYLIHRALLQILSPLLDLNQNRSKLKLYISHLTSLCQERDPIILQDFAPPPAYHRSDSASWHTQLHSMTQEQHECLRYGPACYEGEFGCFSSTGQKSLQIRLAHWEVPPIHSQSCSLFLLFISAAISALEAELALCEREGAELQEYANQVLQQIADRCPDILEQVINALEDSC</sequence>
<gene>
    <name evidence="1" type="ORF">L3Q82_009429</name>
</gene>
<evidence type="ECO:0000313" key="1">
    <source>
        <dbReference type="EMBL" id="KAI3366766.1"/>
    </source>
</evidence>